<dbReference type="PANTHER" id="PTHR12573">
    <property type="entry name" value="AT09986P-RELATED"/>
    <property type="match status" value="1"/>
</dbReference>
<feature type="compositionally biased region" description="Low complexity" evidence="2">
    <location>
        <begin position="470"/>
        <end position="481"/>
    </location>
</feature>
<protein>
    <submittedName>
        <fullName evidence="4">Uncharacterized protein LOC101890808 isoform X1</fullName>
    </submittedName>
</protein>
<keyword evidence="1" id="KW-0175">Coiled coil</keyword>
<feature type="region of interest" description="Disordered" evidence="2">
    <location>
        <begin position="370"/>
        <end position="400"/>
    </location>
</feature>
<dbReference type="SUPFAM" id="SSF50156">
    <property type="entry name" value="PDZ domain-like"/>
    <property type="match status" value="1"/>
</dbReference>
<sequence>MGNELSSLALGYRFLDPTMDGGGSVVSEPISDAHRAFAKQKSASMTILNPKSTKYSLLQDNTNTKVLSNVDVDNLSTSLTHSSTTGRRRKGSSLAGTLSSRSSRGECKELRSALQDRETVIQNLRIQLCLGKLPRPSGPPLDEADKPAAEQKLQKLKTEAENKKIKIKNLKGALDKLDITDNIDVRIRQAELEYALGREELQLLSIVEEARALQARLEKSKVQPQSLYNLLSGGVSVGLHAVQATTGRWASQEIPEGSGVFYVEWALEGDGLYKGDRIIEVNGKLVACKTKEEFQKSIGNTGKCQLVVLRRKPAAIPQKQLDQEKENNLRLQHRISYLEEQVKELQASKHENEQLQLQLQHQQTLQQLQQQQQQQENQLHGHVTSISISSPPSTPPDKPLIFQRGNYITTLVGGKPIELLGDDTPTPPEIEIKRHNVLTKSKSAAHITKTLIRENSQHDINVMISNKALSSSKISVNSDSNASHRKDKERQKERYDRNSVSSRSQLHARSVEHLNHMNGYCERRRDTPRSTDIHTLRARLNCDMRSVKSLDFDSDNETHHPRLRAQQSRDTMSEARTVRPTPPKKPLRLSLQRAQSLQTVELNANNEVERKRPVKRAHMTEKPSLTCDNHVDNGSSLLIENCRHAVASASSMHTTSSLGRHRHNL</sequence>
<feature type="region of interest" description="Disordered" evidence="2">
    <location>
        <begin position="470"/>
        <end position="511"/>
    </location>
</feature>
<organism evidence="3 4">
    <name type="scientific">Musca domestica</name>
    <name type="common">House fly</name>
    <dbReference type="NCBI Taxonomy" id="7370"/>
    <lineage>
        <taxon>Eukaryota</taxon>
        <taxon>Metazoa</taxon>
        <taxon>Ecdysozoa</taxon>
        <taxon>Arthropoda</taxon>
        <taxon>Hexapoda</taxon>
        <taxon>Insecta</taxon>
        <taxon>Pterygota</taxon>
        <taxon>Neoptera</taxon>
        <taxon>Endopterygota</taxon>
        <taxon>Diptera</taxon>
        <taxon>Brachycera</taxon>
        <taxon>Muscomorpha</taxon>
        <taxon>Muscoidea</taxon>
        <taxon>Muscidae</taxon>
        <taxon>Musca</taxon>
    </lineage>
</organism>
<dbReference type="Gene3D" id="2.30.42.10">
    <property type="match status" value="1"/>
</dbReference>
<gene>
    <name evidence="4" type="primary">LOC101890808</name>
</gene>
<dbReference type="STRING" id="7370.A0A1I8N299"/>
<dbReference type="VEuPathDB" id="VectorBase:MDOA010767"/>
<dbReference type="RefSeq" id="XP_011296158.2">
    <property type="nucleotide sequence ID" value="XM_011297856.3"/>
</dbReference>
<feature type="compositionally biased region" description="Basic and acidic residues" evidence="2">
    <location>
        <begin position="482"/>
        <end position="497"/>
    </location>
</feature>
<evidence type="ECO:0000256" key="2">
    <source>
        <dbReference type="SAM" id="MobiDB-lite"/>
    </source>
</evidence>
<dbReference type="PANTHER" id="PTHR12573:SF4">
    <property type="entry name" value="AT09986P-RELATED"/>
    <property type="match status" value="1"/>
</dbReference>
<feature type="coiled-coil region" evidence="1">
    <location>
        <begin position="107"/>
        <end position="180"/>
    </location>
</feature>
<evidence type="ECO:0000313" key="4">
    <source>
        <dbReference type="RefSeq" id="XP_011296158.2"/>
    </source>
</evidence>
<feature type="compositionally biased region" description="Low complexity" evidence="2">
    <location>
        <begin position="76"/>
        <end position="85"/>
    </location>
</feature>
<dbReference type="Proteomes" id="UP001652621">
    <property type="component" value="Unplaced"/>
</dbReference>
<evidence type="ECO:0000256" key="1">
    <source>
        <dbReference type="SAM" id="Coils"/>
    </source>
</evidence>
<name>A0A9J7IB40_MUSDO</name>
<feature type="region of interest" description="Disordered" evidence="2">
    <location>
        <begin position="553"/>
        <end position="587"/>
    </location>
</feature>
<reference evidence="4" key="1">
    <citation type="submission" date="2025-08" db="UniProtKB">
        <authorList>
            <consortium name="RefSeq"/>
        </authorList>
    </citation>
    <scope>IDENTIFICATION</scope>
    <source>
        <strain evidence="4">Aabys</strain>
        <tissue evidence="4">Whole body</tissue>
    </source>
</reference>
<keyword evidence="3" id="KW-1185">Reference proteome</keyword>
<feature type="compositionally biased region" description="Polar residues" evidence="2">
    <location>
        <begin position="498"/>
        <end position="507"/>
    </location>
</feature>
<feature type="compositionally biased region" description="Low complexity" evidence="2">
    <location>
        <begin position="370"/>
        <end position="391"/>
    </location>
</feature>
<dbReference type="OrthoDB" id="449487at2759"/>
<feature type="compositionally biased region" description="Low complexity" evidence="2">
    <location>
        <begin position="92"/>
        <end position="102"/>
    </location>
</feature>
<dbReference type="eggNOG" id="KOG3528">
    <property type="taxonomic scope" value="Eukaryota"/>
</dbReference>
<feature type="region of interest" description="Disordered" evidence="2">
    <location>
        <begin position="76"/>
        <end position="102"/>
    </location>
</feature>
<accession>A0A9J7IB40</accession>
<dbReference type="VEuPathDB" id="VectorBase:MDOMA2_006553"/>
<evidence type="ECO:0000313" key="3">
    <source>
        <dbReference type="Proteomes" id="UP001652621"/>
    </source>
</evidence>
<dbReference type="GeneID" id="101890808"/>
<dbReference type="InterPro" id="IPR036034">
    <property type="entry name" value="PDZ_sf"/>
</dbReference>
<proteinExistence type="predicted"/>